<dbReference type="Gene3D" id="3.40.50.2300">
    <property type="match status" value="2"/>
</dbReference>
<gene>
    <name evidence="6" type="ORF">QO033_12705</name>
</gene>
<sequence>MKIGLMLSHSGPTGLWTPSSEGSAIVAVEEINATGGVLGAELSLVTVDAGSTPQEAFAASRRLTFDHNVDAIVGLQASYMRPAVRDGACGLAPYIYTPQYEGGFTGPGTAALGITDWEVLAPGISWLAEAKRAQRFFFLGNDYIWPKIAFGTAQTAIRNAGGVHVGEALLPLGERDYQPVFDKIRAARPDVVICALLGEDAVCFNRAFGERGLARDMLRLTLAFEETQLYGVAPENAENLFAVQTFFVEGKTSHRAPMLDAYANRFGQSRPPVTVHSMGLYDGVHLAAALARKAKRVDGHLMARMLDRKFSRPAIYNILGQPELAPEPRLHIAEADGTVFEVRQTV</sequence>
<keyword evidence="2" id="KW-0813">Transport</keyword>
<dbReference type="RefSeq" id="WP_284481353.1">
    <property type="nucleotide sequence ID" value="NZ_JASNJD010000008.1"/>
</dbReference>
<proteinExistence type="inferred from homology"/>
<dbReference type="Pfam" id="PF13458">
    <property type="entry name" value="Peripla_BP_6"/>
    <property type="match status" value="1"/>
</dbReference>
<dbReference type="InterPro" id="IPR028082">
    <property type="entry name" value="Peripla_BP_I"/>
</dbReference>
<accession>A0ABT7F1S0</accession>
<keyword evidence="7" id="KW-1185">Reference proteome</keyword>
<feature type="domain" description="Leucine-binding protein" evidence="5">
    <location>
        <begin position="2"/>
        <end position="300"/>
    </location>
</feature>
<dbReference type="PANTHER" id="PTHR47628:SF1">
    <property type="entry name" value="ALIPHATIC AMIDASE EXPRESSION-REGULATING PROTEIN"/>
    <property type="match status" value="1"/>
</dbReference>
<organism evidence="6 7">
    <name type="scientific">Pseudodonghicola flavimaris</name>
    <dbReference type="NCBI Taxonomy" id="3050036"/>
    <lineage>
        <taxon>Bacteria</taxon>
        <taxon>Pseudomonadati</taxon>
        <taxon>Pseudomonadota</taxon>
        <taxon>Alphaproteobacteria</taxon>
        <taxon>Rhodobacterales</taxon>
        <taxon>Paracoccaceae</taxon>
        <taxon>Pseudodonghicola</taxon>
    </lineage>
</organism>
<dbReference type="Proteomes" id="UP001243757">
    <property type="component" value="Unassembled WGS sequence"/>
</dbReference>
<reference evidence="6 7" key="1">
    <citation type="submission" date="2023-05" db="EMBL/GenBank/DDBJ databases">
        <title>Pseudodonghicola sp. nov.</title>
        <authorList>
            <person name="Huang J."/>
        </authorList>
    </citation>
    <scope>NUCLEOTIDE SEQUENCE [LARGE SCALE GENOMIC DNA]</scope>
    <source>
        <strain evidence="6 7">IC7</strain>
    </source>
</reference>
<evidence type="ECO:0000313" key="7">
    <source>
        <dbReference type="Proteomes" id="UP001243757"/>
    </source>
</evidence>
<protein>
    <submittedName>
        <fullName evidence="6">Substrate-binding domain-containing protein</fullName>
    </submittedName>
</protein>
<name>A0ABT7F1S0_9RHOB</name>
<dbReference type="InterPro" id="IPR028081">
    <property type="entry name" value="Leu-bd"/>
</dbReference>
<comment type="similarity">
    <text evidence="1">Belongs to the leucine-binding protein family.</text>
</comment>
<dbReference type="PANTHER" id="PTHR47628">
    <property type="match status" value="1"/>
</dbReference>
<dbReference type="InterPro" id="IPR000709">
    <property type="entry name" value="Leu_Ile_Val-bd"/>
</dbReference>
<evidence type="ECO:0000259" key="5">
    <source>
        <dbReference type="Pfam" id="PF13458"/>
    </source>
</evidence>
<comment type="caution">
    <text evidence="6">The sequence shown here is derived from an EMBL/GenBank/DDBJ whole genome shotgun (WGS) entry which is preliminary data.</text>
</comment>
<evidence type="ECO:0000256" key="4">
    <source>
        <dbReference type="ARBA" id="ARBA00022970"/>
    </source>
</evidence>
<dbReference type="CDD" id="cd06358">
    <property type="entry name" value="PBP1_NHase"/>
    <property type="match status" value="1"/>
</dbReference>
<evidence type="ECO:0000256" key="2">
    <source>
        <dbReference type="ARBA" id="ARBA00022448"/>
    </source>
</evidence>
<evidence type="ECO:0000256" key="1">
    <source>
        <dbReference type="ARBA" id="ARBA00010062"/>
    </source>
</evidence>
<keyword evidence="3" id="KW-0732">Signal</keyword>
<keyword evidence="4" id="KW-0029">Amino-acid transport</keyword>
<evidence type="ECO:0000256" key="3">
    <source>
        <dbReference type="ARBA" id="ARBA00022729"/>
    </source>
</evidence>
<dbReference type="PRINTS" id="PR00337">
    <property type="entry name" value="LEUILEVALBP"/>
</dbReference>
<evidence type="ECO:0000313" key="6">
    <source>
        <dbReference type="EMBL" id="MDK3018537.1"/>
    </source>
</evidence>
<dbReference type="SUPFAM" id="SSF53822">
    <property type="entry name" value="Periplasmic binding protein-like I"/>
    <property type="match status" value="1"/>
</dbReference>
<dbReference type="EMBL" id="JASNJD010000008">
    <property type="protein sequence ID" value="MDK3018537.1"/>
    <property type="molecule type" value="Genomic_DNA"/>
</dbReference>